<dbReference type="Proteomes" id="UP000479710">
    <property type="component" value="Unassembled WGS sequence"/>
</dbReference>
<evidence type="ECO:0000256" key="1">
    <source>
        <dbReference type="SAM" id="MobiDB-lite"/>
    </source>
</evidence>
<protein>
    <submittedName>
        <fullName evidence="2">Uncharacterized protein</fullName>
    </submittedName>
</protein>
<proteinExistence type="predicted"/>
<organism evidence="2 3">
    <name type="scientific">Oryza meyeriana var. granulata</name>
    <dbReference type="NCBI Taxonomy" id="110450"/>
    <lineage>
        <taxon>Eukaryota</taxon>
        <taxon>Viridiplantae</taxon>
        <taxon>Streptophyta</taxon>
        <taxon>Embryophyta</taxon>
        <taxon>Tracheophyta</taxon>
        <taxon>Spermatophyta</taxon>
        <taxon>Magnoliopsida</taxon>
        <taxon>Liliopsida</taxon>
        <taxon>Poales</taxon>
        <taxon>Poaceae</taxon>
        <taxon>BOP clade</taxon>
        <taxon>Oryzoideae</taxon>
        <taxon>Oryzeae</taxon>
        <taxon>Oryzinae</taxon>
        <taxon>Oryza</taxon>
        <taxon>Oryza meyeriana</taxon>
    </lineage>
</organism>
<accession>A0A6G1F7B0</accession>
<keyword evidence="3" id="KW-1185">Reference proteome</keyword>
<comment type="caution">
    <text evidence="2">The sequence shown here is derived from an EMBL/GenBank/DDBJ whole genome shotgun (WGS) entry which is preliminary data.</text>
</comment>
<feature type="region of interest" description="Disordered" evidence="1">
    <location>
        <begin position="81"/>
        <end position="122"/>
    </location>
</feature>
<evidence type="ECO:0000313" key="2">
    <source>
        <dbReference type="EMBL" id="KAF0932807.1"/>
    </source>
</evidence>
<dbReference type="AlphaFoldDB" id="A0A6G1F7B0"/>
<reference evidence="2 3" key="1">
    <citation type="submission" date="2019-11" db="EMBL/GenBank/DDBJ databases">
        <title>Whole genome sequence of Oryza granulata.</title>
        <authorList>
            <person name="Li W."/>
        </authorList>
    </citation>
    <scope>NUCLEOTIDE SEQUENCE [LARGE SCALE GENOMIC DNA]</scope>
    <source>
        <strain evidence="3">cv. Menghai</strain>
        <tissue evidence="2">Leaf</tissue>
    </source>
</reference>
<evidence type="ECO:0000313" key="3">
    <source>
        <dbReference type="Proteomes" id="UP000479710"/>
    </source>
</evidence>
<feature type="region of interest" description="Disordered" evidence="1">
    <location>
        <begin position="142"/>
        <end position="171"/>
    </location>
</feature>
<gene>
    <name evidence="2" type="ORF">E2562_012141</name>
</gene>
<dbReference type="EMBL" id="SPHZ02000001">
    <property type="protein sequence ID" value="KAF0932807.1"/>
    <property type="molecule type" value="Genomic_DNA"/>
</dbReference>
<name>A0A6G1F7B0_9ORYZ</name>
<sequence length="171" mass="17889">MATSLELTDQASPLTDQDLVNPLVDTLLNLSSLAVKNCAAWSNTSCCPCPSPAATALVAILPPGPCIPCSSSGEKVISESARGRTVSKTTVRTPRAARAEAQARPEGPPPMTATVGSGGTGVEKTTCSWLKLFLMADCRENPRRRRGDGLVGRAPLPPRPEPHGVQYSPSN</sequence>